<dbReference type="GO" id="GO:0048039">
    <property type="term" value="F:ubiquinone binding"/>
    <property type="evidence" value="ECO:0007669"/>
    <property type="project" value="InterPro"/>
</dbReference>
<evidence type="ECO:0000256" key="4">
    <source>
        <dbReference type="SAM" id="MobiDB-lite"/>
    </source>
</evidence>
<dbReference type="Proteomes" id="UP001302812">
    <property type="component" value="Unassembled WGS sequence"/>
</dbReference>
<dbReference type="GO" id="GO:0005739">
    <property type="term" value="C:mitochondrion"/>
    <property type="evidence" value="ECO:0007669"/>
    <property type="project" value="TreeGrafter"/>
</dbReference>
<feature type="region of interest" description="Disordered" evidence="4">
    <location>
        <begin position="130"/>
        <end position="152"/>
    </location>
</feature>
<dbReference type="GO" id="GO:0045333">
    <property type="term" value="P:cellular respiration"/>
    <property type="evidence" value="ECO:0007669"/>
    <property type="project" value="InterPro"/>
</dbReference>
<comment type="similarity">
    <text evidence="1">Belongs to the COQ10 family.</text>
</comment>
<evidence type="ECO:0000313" key="7">
    <source>
        <dbReference type="Proteomes" id="UP001302812"/>
    </source>
</evidence>
<gene>
    <name evidence="6" type="ORF">N656DRAFT_750909</name>
</gene>
<dbReference type="CDD" id="cd07813">
    <property type="entry name" value="COQ10p_like"/>
    <property type="match status" value="1"/>
</dbReference>
<keyword evidence="7" id="KW-1185">Reference proteome</keyword>
<accession>A0AAN6TG58</accession>
<evidence type="ECO:0000256" key="1">
    <source>
        <dbReference type="ARBA" id="ARBA00006885"/>
    </source>
</evidence>
<comment type="function">
    <text evidence="3">Required for the function of coenzyme Q in the respiratory chain. May serve as a chaperone or may be involved in the transport of Q6 from its site of synthesis to the catalytic sites of the respiratory complexes.</text>
</comment>
<reference evidence="6" key="1">
    <citation type="journal article" date="2023" name="Mol. Phylogenet. Evol.">
        <title>Genome-scale phylogeny and comparative genomics of the fungal order Sordariales.</title>
        <authorList>
            <person name="Hensen N."/>
            <person name="Bonometti L."/>
            <person name="Westerberg I."/>
            <person name="Brannstrom I.O."/>
            <person name="Guillou S."/>
            <person name="Cros-Aarteil S."/>
            <person name="Calhoun S."/>
            <person name="Haridas S."/>
            <person name="Kuo A."/>
            <person name="Mondo S."/>
            <person name="Pangilinan J."/>
            <person name="Riley R."/>
            <person name="LaButti K."/>
            <person name="Andreopoulos B."/>
            <person name="Lipzen A."/>
            <person name="Chen C."/>
            <person name="Yan M."/>
            <person name="Daum C."/>
            <person name="Ng V."/>
            <person name="Clum A."/>
            <person name="Steindorff A."/>
            <person name="Ohm R.A."/>
            <person name="Martin F."/>
            <person name="Silar P."/>
            <person name="Natvig D.O."/>
            <person name="Lalanne C."/>
            <person name="Gautier V."/>
            <person name="Ament-Velasquez S.L."/>
            <person name="Kruys A."/>
            <person name="Hutchinson M.I."/>
            <person name="Powell A.J."/>
            <person name="Barry K."/>
            <person name="Miller A.N."/>
            <person name="Grigoriev I.V."/>
            <person name="Debuchy R."/>
            <person name="Gladieux P."/>
            <person name="Hiltunen Thoren M."/>
            <person name="Johannesson H."/>
        </authorList>
    </citation>
    <scope>NUCLEOTIDE SEQUENCE</scope>
    <source>
        <strain evidence="6">CBS 508.74</strain>
    </source>
</reference>
<protein>
    <recommendedName>
        <fullName evidence="5">Coenzyme Q-binding protein COQ10 START domain-containing protein</fullName>
    </recommendedName>
</protein>
<dbReference type="PANTHER" id="PTHR12901:SF10">
    <property type="entry name" value="COENZYME Q-BINDING PROTEIN COQ10, MITOCHONDRIAL"/>
    <property type="match status" value="1"/>
</dbReference>
<dbReference type="SUPFAM" id="SSF55961">
    <property type="entry name" value="Bet v1-like"/>
    <property type="match status" value="1"/>
</dbReference>
<evidence type="ECO:0000313" key="6">
    <source>
        <dbReference type="EMBL" id="KAK4113823.1"/>
    </source>
</evidence>
<organism evidence="6 7">
    <name type="scientific">Canariomyces notabilis</name>
    <dbReference type="NCBI Taxonomy" id="2074819"/>
    <lineage>
        <taxon>Eukaryota</taxon>
        <taxon>Fungi</taxon>
        <taxon>Dikarya</taxon>
        <taxon>Ascomycota</taxon>
        <taxon>Pezizomycotina</taxon>
        <taxon>Sordariomycetes</taxon>
        <taxon>Sordariomycetidae</taxon>
        <taxon>Sordariales</taxon>
        <taxon>Chaetomiaceae</taxon>
        <taxon>Canariomyces</taxon>
    </lineage>
</organism>
<dbReference type="InterPro" id="IPR005031">
    <property type="entry name" value="COQ10_START"/>
</dbReference>
<dbReference type="InterPro" id="IPR023393">
    <property type="entry name" value="START-like_dom_sf"/>
</dbReference>
<feature type="region of interest" description="Disordered" evidence="4">
    <location>
        <begin position="1"/>
        <end position="62"/>
    </location>
</feature>
<dbReference type="RefSeq" id="XP_064671393.1">
    <property type="nucleotide sequence ID" value="XM_064813011.1"/>
</dbReference>
<sequence>MPPRLPAAPRLATPRAPPTRLPLLRHTPPSPSGSSPPPAQRAFSPLLPQHHAPPPPYHSHSHSIRRTISTSWLLSALPNLPNPTPLPPPKTLRARRTLPYPTWQVYALIADIDSYSSFLPHCTHSAVTSWVTPPTPPTPRITAASPPSPPPNRHPAIADLTVGWGPFTQTYTSRVYCVPGSVVEAVSGAAATSIPREVLRREGYRFPEGEGEEGQAQSMEGGIFQSLVTRWTVAPVFADGGSRPASKAGKDGEMMQKEWTEVTLSVTFQFANPALGFAVGKVADDKVDEMVAAFEERARKLYGRR</sequence>
<dbReference type="Pfam" id="PF03364">
    <property type="entry name" value="Polyketide_cyc"/>
    <property type="match status" value="1"/>
</dbReference>
<dbReference type="EMBL" id="MU853338">
    <property type="protein sequence ID" value="KAK4113823.1"/>
    <property type="molecule type" value="Genomic_DNA"/>
</dbReference>
<name>A0AAN6TG58_9PEZI</name>
<evidence type="ECO:0000256" key="2">
    <source>
        <dbReference type="ARBA" id="ARBA00011814"/>
    </source>
</evidence>
<comment type="subunit">
    <text evidence="2">Interacts with coenzyme Q.</text>
</comment>
<feature type="domain" description="Coenzyme Q-binding protein COQ10 START" evidence="5">
    <location>
        <begin position="99"/>
        <end position="295"/>
    </location>
</feature>
<dbReference type="Gene3D" id="3.30.530.20">
    <property type="match status" value="1"/>
</dbReference>
<reference evidence="6" key="2">
    <citation type="submission" date="2023-05" db="EMBL/GenBank/DDBJ databases">
        <authorList>
            <consortium name="Lawrence Berkeley National Laboratory"/>
            <person name="Steindorff A."/>
            <person name="Hensen N."/>
            <person name="Bonometti L."/>
            <person name="Westerberg I."/>
            <person name="Brannstrom I.O."/>
            <person name="Guillou S."/>
            <person name="Cros-Aarteil S."/>
            <person name="Calhoun S."/>
            <person name="Haridas S."/>
            <person name="Kuo A."/>
            <person name="Mondo S."/>
            <person name="Pangilinan J."/>
            <person name="Riley R."/>
            <person name="Labutti K."/>
            <person name="Andreopoulos B."/>
            <person name="Lipzen A."/>
            <person name="Chen C."/>
            <person name="Yanf M."/>
            <person name="Daum C."/>
            <person name="Ng V."/>
            <person name="Clum A."/>
            <person name="Ohm R."/>
            <person name="Martin F."/>
            <person name="Silar P."/>
            <person name="Natvig D."/>
            <person name="Lalanne C."/>
            <person name="Gautier V."/>
            <person name="Ament-Velasquez S.L."/>
            <person name="Kruys A."/>
            <person name="Hutchinson M.I."/>
            <person name="Powell A.J."/>
            <person name="Barry K."/>
            <person name="Miller A.N."/>
            <person name="Grigoriev I.V."/>
            <person name="Debuchy R."/>
            <person name="Gladieux P."/>
            <person name="Thoren M.H."/>
            <person name="Johannesson H."/>
        </authorList>
    </citation>
    <scope>NUCLEOTIDE SEQUENCE</scope>
    <source>
        <strain evidence="6">CBS 508.74</strain>
    </source>
</reference>
<feature type="compositionally biased region" description="Pro residues" evidence="4">
    <location>
        <begin position="28"/>
        <end position="39"/>
    </location>
</feature>
<evidence type="ECO:0000256" key="3">
    <source>
        <dbReference type="ARBA" id="ARBA00024947"/>
    </source>
</evidence>
<dbReference type="AlphaFoldDB" id="A0AAN6TG58"/>
<dbReference type="GeneID" id="89937136"/>
<dbReference type="InterPro" id="IPR044996">
    <property type="entry name" value="COQ10-like"/>
</dbReference>
<proteinExistence type="inferred from homology"/>
<evidence type="ECO:0000259" key="5">
    <source>
        <dbReference type="Pfam" id="PF03364"/>
    </source>
</evidence>
<dbReference type="PANTHER" id="PTHR12901">
    <property type="entry name" value="SPERM PROTEIN HOMOLOG"/>
    <property type="match status" value="1"/>
</dbReference>
<comment type="caution">
    <text evidence="6">The sequence shown here is derived from an EMBL/GenBank/DDBJ whole genome shotgun (WGS) entry which is preliminary data.</text>
</comment>